<keyword evidence="3" id="KW-0378">Hydrolase</keyword>
<organism evidence="3 4">
    <name type="scientific">Niastella soli</name>
    <dbReference type="NCBI Taxonomy" id="2821487"/>
    <lineage>
        <taxon>Bacteria</taxon>
        <taxon>Pseudomonadati</taxon>
        <taxon>Bacteroidota</taxon>
        <taxon>Chitinophagia</taxon>
        <taxon>Chitinophagales</taxon>
        <taxon>Chitinophagaceae</taxon>
        <taxon>Niastella</taxon>
    </lineage>
</organism>
<dbReference type="PANTHER" id="PTHR43798">
    <property type="entry name" value="MONOACYLGLYCEROL LIPASE"/>
    <property type="match status" value="1"/>
</dbReference>
<dbReference type="PRINTS" id="PR00111">
    <property type="entry name" value="ABHYDROLASE"/>
</dbReference>
<comment type="caution">
    <text evidence="3">The sequence shown here is derived from an EMBL/GenBank/DDBJ whole genome shotgun (WGS) entry which is preliminary data.</text>
</comment>
<accession>A0ABS3YWF7</accession>
<evidence type="ECO:0000256" key="1">
    <source>
        <dbReference type="SAM" id="SignalP"/>
    </source>
</evidence>
<dbReference type="EMBL" id="JAGHKO010000004">
    <property type="protein sequence ID" value="MBO9202266.1"/>
    <property type="molecule type" value="Genomic_DNA"/>
</dbReference>
<dbReference type="Proteomes" id="UP000677244">
    <property type="component" value="Unassembled WGS sequence"/>
</dbReference>
<feature type="domain" description="AB hydrolase-1" evidence="2">
    <location>
        <begin position="60"/>
        <end position="308"/>
    </location>
</feature>
<feature type="signal peptide" evidence="1">
    <location>
        <begin position="1"/>
        <end position="24"/>
    </location>
</feature>
<dbReference type="SUPFAM" id="SSF53474">
    <property type="entry name" value="alpha/beta-Hydrolases"/>
    <property type="match status" value="1"/>
</dbReference>
<dbReference type="GO" id="GO:0016787">
    <property type="term" value="F:hydrolase activity"/>
    <property type="evidence" value="ECO:0007669"/>
    <property type="project" value="UniProtKB-KW"/>
</dbReference>
<protein>
    <submittedName>
        <fullName evidence="3">Alpha/beta hydrolase</fullName>
    </submittedName>
</protein>
<feature type="chain" id="PRO_5046936795" evidence="1">
    <location>
        <begin position="25"/>
        <end position="320"/>
    </location>
</feature>
<keyword evidence="4" id="KW-1185">Reference proteome</keyword>
<dbReference type="Pfam" id="PF00561">
    <property type="entry name" value="Abhydrolase_1"/>
    <property type="match status" value="1"/>
</dbReference>
<dbReference type="PRINTS" id="PR00412">
    <property type="entry name" value="EPOXHYDRLASE"/>
</dbReference>
<gene>
    <name evidence="3" type="ORF">J7I42_18415</name>
</gene>
<reference evidence="3 4" key="1">
    <citation type="submission" date="2021-03" db="EMBL/GenBank/DDBJ databases">
        <title>Assistant Professor.</title>
        <authorList>
            <person name="Huq M.A."/>
        </authorList>
    </citation>
    <scope>NUCLEOTIDE SEQUENCE [LARGE SCALE GENOMIC DNA]</scope>
    <source>
        <strain evidence="3 4">MAH-29</strain>
    </source>
</reference>
<dbReference type="InterPro" id="IPR029058">
    <property type="entry name" value="AB_hydrolase_fold"/>
</dbReference>
<dbReference type="InterPro" id="IPR000639">
    <property type="entry name" value="Epox_hydrolase-like"/>
</dbReference>
<dbReference type="InterPro" id="IPR050266">
    <property type="entry name" value="AB_hydrolase_sf"/>
</dbReference>
<evidence type="ECO:0000259" key="2">
    <source>
        <dbReference type="Pfam" id="PF00561"/>
    </source>
</evidence>
<dbReference type="Gene3D" id="3.40.50.1820">
    <property type="entry name" value="alpha/beta hydrolase"/>
    <property type="match status" value="1"/>
</dbReference>
<evidence type="ECO:0000313" key="3">
    <source>
        <dbReference type="EMBL" id="MBO9202266.1"/>
    </source>
</evidence>
<keyword evidence="1" id="KW-0732">Signal</keyword>
<dbReference type="RefSeq" id="WP_209140312.1">
    <property type="nucleotide sequence ID" value="NZ_JAGHKO010000004.1"/>
</dbReference>
<proteinExistence type="predicted"/>
<sequence length="320" mass="37277">MLRKQINKYLALLLCLIATLYLQAQVEYPYPVKYFKIILENRPVQIAYMDVQPDSPVNKTVLLFHGKNFNGYYWKDVMAFLTKAGFRVIVPDQPGWGKSDKPDLHYSFHMLAYAMNQLLDSLHITNIDLVGHSMGGMLAARFAMQYPDKVTKLVLEDPIGLEDYKRFVPYQTIDQLYDKEIHATYESYKQYQQTYYPQWRPEYEQYVQAQADVLKTPDFSRIALVNATTYQMIYEQPVCYEWGRILAPTLLMIGTEDRTVLGKSLLSEDEKNRYGQYPALAKKTKEQIPNALLYEVQGVGHIPHIQDPGQFRQVLLTFLK</sequence>
<evidence type="ECO:0000313" key="4">
    <source>
        <dbReference type="Proteomes" id="UP000677244"/>
    </source>
</evidence>
<name>A0ABS3YWF7_9BACT</name>
<dbReference type="PANTHER" id="PTHR43798:SF33">
    <property type="entry name" value="HYDROLASE, PUTATIVE (AFU_ORTHOLOGUE AFUA_2G14860)-RELATED"/>
    <property type="match status" value="1"/>
</dbReference>
<dbReference type="InterPro" id="IPR000073">
    <property type="entry name" value="AB_hydrolase_1"/>
</dbReference>